<comment type="caution">
    <text evidence="2">The sequence shown here is derived from an EMBL/GenBank/DDBJ whole genome shotgun (WGS) entry which is preliminary data.</text>
</comment>
<evidence type="ECO:0000313" key="4">
    <source>
        <dbReference type="Proteomes" id="UP001152797"/>
    </source>
</evidence>
<protein>
    <submittedName>
        <fullName evidence="3">DnaJ-like subfamily C member 1</fullName>
    </submittedName>
</protein>
<feature type="transmembrane region" description="Helical" evidence="1">
    <location>
        <begin position="122"/>
        <end position="144"/>
    </location>
</feature>
<evidence type="ECO:0000256" key="1">
    <source>
        <dbReference type="SAM" id="Phobius"/>
    </source>
</evidence>
<reference evidence="3 4" key="2">
    <citation type="submission" date="2024-05" db="EMBL/GenBank/DDBJ databases">
        <authorList>
            <person name="Chen Y."/>
            <person name="Shah S."/>
            <person name="Dougan E. K."/>
            <person name="Thang M."/>
            <person name="Chan C."/>
        </authorList>
    </citation>
    <scope>NUCLEOTIDE SEQUENCE [LARGE SCALE GENOMIC DNA]</scope>
</reference>
<dbReference type="EMBL" id="CAMXCT020003347">
    <property type="protein sequence ID" value="CAL1157399.1"/>
    <property type="molecule type" value="Genomic_DNA"/>
</dbReference>
<sequence>MGSQCCCSDKKSLSGDEVLGPEVTMKSAWLAKVDEQDLGASDAVNPRATESQVVPENFTSLEERLEGVWSRKDDRKPLGEIAQGQLTWDTAVLITEEPCQVQISGQDLVKITIRDHDFYGRVFFSITGDAAMMLGCISSAFFFWSKFLGATWVPYGLYIARICWTDGEIWQKQSPGSVSPRIVSFNPSQL</sequence>
<evidence type="ECO:0000313" key="3">
    <source>
        <dbReference type="EMBL" id="CAL4791336.1"/>
    </source>
</evidence>
<dbReference type="EMBL" id="CAMXCT010003347">
    <property type="protein sequence ID" value="CAI4004024.1"/>
    <property type="molecule type" value="Genomic_DNA"/>
</dbReference>
<dbReference type="AlphaFoldDB" id="A0A9P1D565"/>
<evidence type="ECO:0000313" key="2">
    <source>
        <dbReference type="EMBL" id="CAI4004024.1"/>
    </source>
</evidence>
<organism evidence="2">
    <name type="scientific">Cladocopium goreaui</name>
    <dbReference type="NCBI Taxonomy" id="2562237"/>
    <lineage>
        <taxon>Eukaryota</taxon>
        <taxon>Sar</taxon>
        <taxon>Alveolata</taxon>
        <taxon>Dinophyceae</taxon>
        <taxon>Suessiales</taxon>
        <taxon>Symbiodiniaceae</taxon>
        <taxon>Cladocopium</taxon>
    </lineage>
</organism>
<dbReference type="EMBL" id="CAMXCT030003347">
    <property type="protein sequence ID" value="CAL4791336.1"/>
    <property type="molecule type" value="Genomic_DNA"/>
</dbReference>
<dbReference type="Proteomes" id="UP001152797">
    <property type="component" value="Unassembled WGS sequence"/>
</dbReference>
<gene>
    <name evidence="2" type="ORF">C1SCF055_LOCUS29841</name>
</gene>
<proteinExistence type="predicted"/>
<name>A0A9P1D565_9DINO</name>
<reference evidence="2" key="1">
    <citation type="submission" date="2022-10" db="EMBL/GenBank/DDBJ databases">
        <authorList>
            <person name="Chen Y."/>
            <person name="Dougan E. K."/>
            <person name="Chan C."/>
            <person name="Rhodes N."/>
            <person name="Thang M."/>
        </authorList>
    </citation>
    <scope>NUCLEOTIDE SEQUENCE</scope>
</reference>
<keyword evidence="1" id="KW-0812">Transmembrane</keyword>
<accession>A0A9P1D565</accession>
<keyword evidence="1" id="KW-1133">Transmembrane helix</keyword>
<keyword evidence="4" id="KW-1185">Reference proteome</keyword>
<keyword evidence="1" id="KW-0472">Membrane</keyword>